<sequence>MFVESGAQQNADPLVRTRTALEVGMPGSPGGRVGARELLHRVLDGPGRRSWDTEPLAVAEPGTAYARELAAARERSGCDEAVITGEGLLRGRRVAYVVSEFGFLAGSIGLATAERIVAAVERATAEGLPLVAAPASGGTRMQEGTVAFAQMARITAAVTRHRAAGLPYLVHLRHPTTGGVFASWGSLGHLTAAEPGALIGFLGPRVYEGLYGEPFPEGVQVAENLFAKGLVDAVVGIDELGGIAAEALDVLCGSAAHDGRSVISPRLAGPEPDRRPRSAPAAEGTAWESIERSRRDGRPGVRELLRYGADRVTPMSGTGQGEAGPGLLLALARFGGTPCVVVGQDRRSQREGRPLGPAGLRVARRGMGLAAELGLPLVTVVDTPGAVLSAEAEEGGLAGEIARCLADLITVSAPTVCLLMGEGTGGAALALLPADRVLAARHAWLAPLPPEGASVIVHRTPARAAELAEAQGVRSADLLRNGLVDELVDERPDAADEPEAFCRRAAGAVERALAELAGLPSADRLAARDHRYRTLGR</sequence>
<dbReference type="InterPro" id="IPR029045">
    <property type="entry name" value="ClpP/crotonase-like_dom_sf"/>
</dbReference>
<proteinExistence type="predicted"/>
<organism evidence="5 6">
    <name type="scientific">Actinomadura vinacea</name>
    <dbReference type="NCBI Taxonomy" id="115336"/>
    <lineage>
        <taxon>Bacteria</taxon>
        <taxon>Bacillati</taxon>
        <taxon>Actinomycetota</taxon>
        <taxon>Actinomycetes</taxon>
        <taxon>Streptosporangiales</taxon>
        <taxon>Thermomonosporaceae</taxon>
        <taxon>Actinomadura</taxon>
    </lineage>
</organism>
<dbReference type="InterPro" id="IPR011763">
    <property type="entry name" value="COA_CT_C"/>
</dbReference>
<evidence type="ECO:0000313" key="6">
    <source>
        <dbReference type="Proteomes" id="UP001501231"/>
    </source>
</evidence>
<dbReference type="InterPro" id="IPR034733">
    <property type="entry name" value="AcCoA_carboxyl_beta"/>
</dbReference>
<feature type="domain" description="CoA carboxyltransferase C-terminal" evidence="4">
    <location>
        <begin position="289"/>
        <end position="515"/>
    </location>
</feature>
<dbReference type="EMBL" id="BAAARW010000023">
    <property type="protein sequence ID" value="GAA2438998.1"/>
    <property type="molecule type" value="Genomic_DNA"/>
</dbReference>
<evidence type="ECO:0000256" key="2">
    <source>
        <dbReference type="SAM" id="MobiDB-lite"/>
    </source>
</evidence>
<dbReference type="Proteomes" id="UP001501231">
    <property type="component" value="Unassembled WGS sequence"/>
</dbReference>
<keyword evidence="6" id="KW-1185">Reference proteome</keyword>
<dbReference type="PANTHER" id="PTHR42995">
    <property type="entry name" value="ACETYL-COENZYME A CARBOXYLASE CARBOXYL TRANSFERASE SUBUNIT BETA, CHLOROPLASTIC"/>
    <property type="match status" value="1"/>
</dbReference>
<reference evidence="5 6" key="1">
    <citation type="journal article" date="2019" name="Int. J. Syst. Evol. Microbiol.">
        <title>The Global Catalogue of Microorganisms (GCM) 10K type strain sequencing project: providing services to taxonomists for standard genome sequencing and annotation.</title>
        <authorList>
            <consortium name="The Broad Institute Genomics Platform"/>
            <consortium name="The Broad Institute Genome Sequencing Center for Infectious Disease"/>
            <person name="Wu L."/>
            <person name="Ma J."/>
        </authorList>
    </citation>
    <scope>NUCLEOTIDE SEQUENCE [LARGE SCALE GENOMIC DNA]</scope>
    <source>
        <strain evidence="5 6">JCM 3325</strain>
    </source>
</reference>
<feature type="region of interest" description="Disordered" evidence="2">
    <location>
        <begin position="262"/>
        <end position="295"/>
    </location>
</feature>
<accession>A0ABN3JSJ1</accession>
<evidence type="ECO:0000259" key="4">
    <source>
        <dbReference type="PROSITE" id="PS50989"/>
    </source>
</evidence>
<evidence type="ECO:0000313" key="5">
    <source>
        <dbReference type="EMBL" id="GAA2438998.1"/>
    </source>
</evidence>
<dbReference type="PROSITE" id="PS50989">
    <property type="entry name" value="COA_CT_CTER"/>
    <property type="match status" value="1"/>
</dbReference>
<dbReference type="Pfam" id="PF01039">
    <property type="entry name" value="Carboxyl_trans"/>
    <property type="match status" value="1"/>
</dbReference>
<dbReference type="PROSITE" id="PS50980">
    <property type="entry name" value="COA_CT_NTER"/>
    <property type="match status" value="1"/>
</dbReference>
<dbReference type="SUPFAM" id="SSF52096">
    <property type="entry name" value="ClpP/crotonase"/>
    <property type="match status" value="2"/>
</dbReference>
<dbReference type="PANTHER" id="PTHR42995:SF5">
    <property type="entry name" value="ACETYL-COENZYME A CARBOXYLASE CARBOXYL TRANSFERASE SUBUNIT BETA, CHLOROPLASTIC"/>
    <property type="match status" value="1"/>
</dbReference>
<evidence type="ECO:0000259" key="3">
    <source>
        <dbReference type="PROSITE" id="PS50980"/>
    </source>
</evidence>
<evidence type="ECO:0000256" key="1">
    <source>
        <dbReference type="ARBA" id="ARBA00022679"/>
    </source>
</evidence>
<dbReference type="GO" id="GO:0016740">
    <property type="term" value="F:transferase activity"/>
    <property type="evidence" value="ECO:0007669"/>
    <property type="project" value="UniProtKB-KW"/>
</dbReference>
<protein>
    <submittedName>
        <fullName evidence="5">Carboxyl transferase domain-containing protein</fullName>
    </submittedName>
</protein>
<gene>
    <name evidence="5" type="ORF">GCM10010191_62900</name>
</gene>
<dbReference type="PRINTS" id="PR01070">
    <property type="entry name" value="ACCCTRFRASEB"/>
</dbReference>
<name>A0ABN3JSJ1_9ACTN</name>
<dbReference type="InterPro" id="IPR000438">
    <property type="entry name" value="Acetyl_CoA_COase_Trfase_b_su"/>
</dbReference>
<dbReference type="Gene3D" id="3.90.226.10">
    <property type="entry name" value="2-enoyl-CoA Hydratase, Chain A, domain 1"/>
    <property type="match status" value="2"/>
</dbReference>
<comment type="caution">
    <text evidence="5">The sequence shown here is derived from an EMBL/GenBank/DDBJ whole genome shotgun (WGS) entry which is preliminary data.</text>
</comment>
<feature type="domain" description="CoA carboxyltransferase N-terminal" evidence="3">
    <location>
        <begin position="1"/>
        <end position="266"/>
    </location>
</feature>
<keyword evidence="1 5" id="KW-0808">Transferase</keyword>
<dbReference type="InterPro" id="IPR011762">
    <property type="entry name" value="COA_CT_N"/>
</dbReference>